<dbReference type="InterPro" id="IPR014732">
    <property type="entry name" value="OMPdecase"/>
</dbReference>
<comment type="pathway">
    <text evidence="2 9 12">Pyrimidine metabolism; UMP biosynthesis via de novo pathway; UMP from orotate: step 2/2.</text>
</comment>
<evidence type="ECO:0000256" key="6">
    <source>
        <dbReference type="ARBA" id="ARBA00023239"/>
    </source>
</evidence>
<dbReference type="Gene3D" id="3.20.20.70">
    <property type="entry name" value="Aldolase class I"/>
    <property type="match status" value="1"/>
</dbReference>
<dbReference type="FunFam" id="3.20.20.70:FF:000015">
    <property type="entry name" value="Orotidine 5'-phosphate decarboxylase"/>
    <property type="match status" value="1"/>
</dbReference>
<keyword evidence="6 9" id="KW-0456">Lyase</keyword>
<feature type="binding site" evidence="9 11">
    <location>
        <position position="187"/>
    </location>
    <ligand>
        <name>substrate</name>
    </ligand>
</feature>
<dbReference type="Pfam" id="PF00215">
    <property type="entry name" value="OMPdecase"/>
    <property type="match status" value="1"/>
</dbReference>
<dbReference type="CDD" id="cd04725">
    <property type="entry name" value="OMP_decarboxylase_like"/>
    <property type="match status" value="1"/>
</dbReference>
<dbReference type="EC" id="4.1.1.23" evidence="9"/>
<dbReference type="PROSITE" id="PS00156">
    <property type="entry name" value="OMPDECASE"/>
    <property type="match status" value="1"/>
</dbReference>
<comment type="function">
    <text evidence="1 9">Catalyzes the decarboxylation of orotidine 5'-monophosphate (OMP) to uridine 5'-monophosphate (UMP).</text>
</comment>
<sequence>MTQIQSIQPIKPIIVALDFASDASAFTLAEQLDPARCRLKVGKELFTRFGPACVEQLQRLGFEVFLDLKFHDIPNTVAAACAAAADLGVWMVNVHVSGGRAMLEAARDRLNQCTHPPLLIGVTVLTSLDRADLAAIGCAGEPHERVFALAQLAHTTGLDGIVCSPHEAASVRAGLGPNFRLVTPGVRPAGAALGDQKRVMTPAEALAAGADYLVIGRPITQATDPLSALDAINQSCLNCLEN</sequence>
<dbReference type="HAMAP" id="MF_01200_B">
    <property type="entry name" value="OMPdecase_type1_B"/>
    <property type="match status" value="1"/>
</dbReference>
<dbReference type="AlphaFoldDB" id="A0A1H3HDK0"/>
<evidence type="ECO:0000256" key="12">
    <source>
        <dbReference type="RuleBase" id="RU000512"/>
    </source>
</evidence>
<dbReference type="InterPro" id="IPR001754">
    <property type="entry name" value="OMPdeCOase_dom"/>
</dbReference>
<comment type="similarity">
    <text evidence="8 9">Belongs to the OMP decarboxylase family. Type 1 subfamily.</text>
</comment>
<dbReference type="InterPro" id="IPR011060">
    <property type="entry name" value="RibuloseP-bd_barrel"/>
</dbReference>
<dbReference type="NCBIfam" id="TIGR01740">
    <property type="entry name" value="pyrF"/>
    <property type="match status" value="1"/>
</dbReference>
<keyword evidence="15" id="KW-1185">Reference proteome</keyword>
<evidence type="ECO:0000313" key="14">
    <source>
        <dbReference type="EMBL" id="SDY13586.1"/>
    </source>
</evidence>
<evidence type="ECO:0000256" key="8">
    <source>
        <dbReference type="ARBA" id="ARBA00061012"/>
    </source>
</evidence>
<feature type="binding site" evidence="9 11">
    <location>
        <position position="18"/>
    </location>
    <ligand>
        <name>substrate</name>
    </ligand>
</feature>
<evidence type="ECO:0000259" key="13">
    <source>
        <dbReference type="SMART" id="SM00934"/>
    </source>
</evidence>
<gene>
    <name evidence="9" type="primary">pyrF</name>
    <name evidence="14" type="ORF">SAMN05421644_13229</name>
</gene>
<dbReference type="GO" id="GO:0004590">
    <property type="term" value="F:orotidine-5'-phosphate decarboxylase activity"/>
    <property type="evidence" value="ECO:0007669"/>
    <property type="project" value="UniProtKB-UniRule"/>
</dbReference>
<evidence type="ECO:0000256" key="5">
    <source>
        <dbReference type="ARBA" id="ARBA00022975"/>
    </source>
</evidence>
<evidence type="ECO:0000256" key="10">
    <source>
        <dbReference type="PIRSR" id="PIRSR614732-1"/>
    </source>
</evidence>
<dbReference type="GO" id="GO:0005829">
    <property type="term" value="C:cytosol"/>
    <property type="evidence" value="ECO:0007669"/>
    <property type="project" value="TreeGrafter"/>
</dbReference>
<feature type="binding site" evidence="9 11">
    <location>
        <position position="40"/>
    </location>
    <ligand>
        <name>substrate</name>
    </ligand>
</feature>
<dbReference type="EMBL" id="FNOW01000032">
    <property type="protein sequence ID" value="SDY13586.1"/>
    <property type="molecule type" value="Genomic_DNA"/>
</dbReference>
<evidence type="ECO:0000256" key="4">
    <source>
        <dbReference type="ARBA" id="ARBA00022793"/>
    </source>
</evidence>
<dbReference type="InterPro" id="IPR018089">
    <property type="entry name" value="OMPdecase_AS"/>
</dbReference>
<evidence type="ECO:0000256" key="11">
    <source>
        <dbReference type="PIRSR" id="PIRSR614732-2"/>
    </source>
</evidence>
<feature type="binding site" evidence="9 11">
    <location>
        <position position="196"/>
    </location>
    <ligand>
        <name>substrate</name>
    </ligand>
</feature>
<evidence type="ECO:0000256" key="1">
    <source>
        <dbReference type="ARBA" id="ARBA00002356"/>
    </source>
</evidence>
<dbReference type="PANTHER" id="PTHR32119:SF2">
    <property type="entry name" value="OROTIDINE 5'-PHOSPHATE DECARBOXYLASE"/>
    <property type="match status" value="1"/>
</dbReference>
<keyword evidence="5 9" id="KW-0665">Pyrimidine biosynthesis</keyword>
<dbReference type="GO" id="GO:0006207">
    <property type="term" value="P:'de novo' pyrimidine nucleobase biosynthetic process"/>
    <property type="evidence" value="ECO:0007669"/>
    <property type="project" value="InterPro"/>
</dbReference>
<dbReference type="SUPFAM" id="SSF51366">
    <property type="entry name" value="Ribulose-phoshate binding barrel"/>
    <property type="match status" value="1"/>
</dbReference>
<feature type="binding site" evidence="9">
    <location>
        <begin position="67"/>
        <end position="76"/>
    </location>
    <ligand>
        <name>substrate</name>
    </ligand>
</feature>
<feature type="active site" description="For OMPdecase activity" evidence="10">
    <location>
        <position position="69"/>
    </location>
</feature>
<comment type="catalytic activity">
    <reaction evidence="7 9 12">
        <text>orotidine 5'-phosphate + H(+) = UMP + CO2</text>
        <dbReference type="Rhea" id="RHEA:11596"/>
        <dbReference type="ChEBI" id="CHEBI:15378"/>
        <dbReference type="ChEBI" id="CHEBI:16526"/>
        <dbReference type="ChEBI" id="CHEBI:57538"/>
        <dbReference type="ChEBI" id="CHEBI:57865"/>
        <dbReference type="EC" id="4.1.1.23"/>
    </reaction>
</comment>
<name>A0A1H3HDK0_ALLWA</name>
<dbReference type="UniPathway" id="UPA00070">
    <property type="reaction ID" value="UER00120"/>
</dbReference>
<dbReference type="InterPro" id="IPR047596">
    <property type="entry name" value="OMPdecase_bac"/>
</dbReference>
<feature type="active site" description="For OMPdecase activity" evidence="10">
    <location>
        <position position="72"/>
    </location>
</feature>
<feature type="binding site" evidence="9 11">
    <location>
        <position position="216"/>
    </location>
    <ligand>
        <name>substrate</name>
    </ligand>
</feature>
<dbReference type="GO" id="GO:0044205">
    <property type="term" value="P:'de novo' UMP biosynthetic process"/>
    <property type="evidence" value="ECO:0007669"/>
    <property type="project" value="UniProtKB-UniRule"/>
</dbReference>
<proteinExistence type="inferred from homology"/>
<dbReference type="STRING" id="61595.SAMN05421644_13229"/>
<protein>
    <recommendedName>
        <fullName evidence="9">Orotidine 5'-phosphate decarboxylase</fullName>
        <ecNumber evidence="9">4.1.1.23</ecNumber>
    </recommendedName>
    <alternativeName>
        <fullName evidence="9">OMP decarboxylase</fullName>
        <shortName evidence="9">OMPDCase</shortName>
        <shortName evidence="9">OMPdecase</shortName>
    </alternativeName>
</protein>
<evidence type="ECO:0000256" key="3">
    <source>
        <dbReference type="ARBA" id="ARBA00011738"/>
    </source>
</evidence>
<feature type="active site" description="Proton donor" evidence="9">
    <location>
        <position position="69"/>
    </location>
</feature>
<dbReference type="PANTHER" id="PTHR32119">
    <property type="entry name" value="OROTIDINE 5'-PHOSPHATE DECARBOXYLASE"/>
    <property type="match status" value="1"/>
</dbReference>
<feature type="binding site" evidence="9 11">
    <location>
        <position position="126"/>
    </location>
    <ligand>
        <name>substrate</name>
    </ligand>
</feature>
<evidence type="ECO:0000313" key="15">
    <source>
        <dbReference type="Proteomes" id="UP000198672"/>
    </source>
</evidence>
<dbReference type="InterPro" id="IPR013785">
    <property type="entry name" value="Aldolase_TIM"/>
</dbReference>
<dbReference type="SMART" id="SM00934">
    <property type="entry name" value="OMPdecase"/>
    <property type="match status" value="1"/>
</dbReference>
<evidence type="ECO:0000256" key="7">
    <source>
        <dbReference type="ARBA" id="ARBA00049157"/>
    </source>
</evidence>
<comment type="subunit">
    <text evidence="3 9">Homodimer.</text>
</comment>
<keyword evidence="4 9" id="KW-0210">Decarboxylase</keyword>
<evidence type="ECO:0000256" key="9">
    <source>
        <dbReference type="HAMAP-Rule" id="MF_01200"/>
    </source>
</evidence>
<dbReference type="RefSeq" id="WP_245709314.1">
    <property type="nucleotide sequence ID" value="NZ_FNOW01000032.1"/>
</dbReference>
<accession>A0A1H3HDK0</accession>
<feature type="active site" description="For OMPdecase activity" evidence="10">
    <location>
        <position position="67"/>
    </location>
</feature>
<feature type="domain" description="Orotidine 5'-phosphate decarboxylase" evidence="13">
    <location>
        <begin position="12"/>
        <end position="232"/>
    </location>
</feature>
<reference evidence="15" key="1">
    <citation type="submission" date="2016-10" db="EMBL/GenBank/DDBJ databases">
        <authorList>
            <person name="Varghese N."/>
            <person name="Submissions S."/>
        </authorList>
    </citation>
    <scope>NUCLEOTIDE SEQUENCE [LARGE SCALE GENOMIC DNA]</scope>
    <source>
        <strain evidence="15">DSM 173</strain>
    </source>
</reference>
<dbReference type="NCBIfam" id="NF001273">
    <property type="entry name" value="PRK00230.1"/>
    <property type="match status" value="1"/>
</dbReference>
<feature type="binding site" evidence="9 11">
    <location>
        <position position="217"/>
    </location>
    <ligand>
        <name>substrate</name>
    </ligand>
</feature>
<evidence type="ECO:0000256" key="2">
    <source>
        <dbReference type="ARBA" id="ARBA00004861"/>
    </source>
</evidence>
<organism evidence="14 15">
    <name type="scientific">Allochromatium warmingii</name>
    <name type="common">Chromatium warmingii</name>
    <dbReference type="NCBI Taxonomy" id="61595"/>
    <lineage>
        <taxon>Bacteria</taxon>
        <taxon>Pseudomonadati</taxon>
        <taxon>Pseudomonadota</taxon>
        <taxon>Gammaproteobacteria</taxon>
        <taxon>Chromatiales</taxon>
        <taxon>Chromatiaceae</taxon>
        <taxon>Allochromatium</taxon>
    </lineage>
</organism>
<dbReference type="Proteomes" id="UP000198672">
    <property type="component" value="Unassembled WGS sequence"/>
</dbReference>